<organism evidence="1 2">
    <name type="scientific">Actinomyces bovis</name>
    <dbReference type="NCBI Taxonomy" id="1658"/>
    <lineage>
        <taxon>Bacteria</taxon>
        <taxon>Bacillati</taxon>
        <taxon>Actinomycetota</taxon>
        <taxon>Actinomycetes</taxon>
        <taxon>Actinomycetales</taxon>
        <taxon>Actinomycetaceae</taxon>
        <taxon>Actinomyces</taxon>
    </lineage>
</organism>
<sequence>MPILLPPSEGKTSPSQGPQLDLLSLAFAKELTAPRHEVMAELARISASPQAAQILGLGPRAAADAELNTVLTTAPCAPASQLFTGVLYEAAGLSELGPQDQASVAAQRELLIFSGLWGVLRPCNLVPDHRAAIGVRLPQLGGLAAFWRRHLSALLDQFCAAGVVVDCRSASYATAWQPSAGVCELLQVQVVKEQAGKRKVVSHHAKHTRGLLTGALLAALGRGQKALSSAEAVAEVAAELAEVRAVELGAPDRRGRRQLSLVLT</sequence>
<proteinExistence type="predicted"/>
<dbReference type="InterPro" id="IPR005583">
    <property type="entry name" value="YaaA"/>
</dbReference>
<accession>A0ABY1VQC8</accession>
<keyword evidence="2" id="KW-1185">Reference proteome</keyword>
<reference evidence="1 2" key="1">
    <citation type="submission" date="2018-06" db="EMBL/GenBank/DDBJ databases">
        <authorList>
            <consortium name="Pathogen Informatics"/>
            <person name="Doyle S."/>
        </authorList>
    </citation>
    <scope>NUCLEOTIDE SEQUENCE [LARGE SCALE GENOMIC DNA]</scope>
    <source>
        <strain evidence="1 2">NCTC11535</strain>
    </source>
</reference>
<dbReference type="Pfam" id="PF03883">
    <property type="entry name" value="H2O2_YaaD"/>
    <property type="match status" value="1"/>
</dbReference>
<dbReference type="EMBL" id="UAPQ01000009">
    <property type="protein sequence ID" value="SPT54129.1"/>
    <property type="molecule type" value="Genomic_DNA"/>
</dbReference>
<name>A0ABY1VQC8_9ACTO</name>
<dbReference type="Proteomes" id="UP000250006">
    <property type="component" value="Unassembled WGS sequence"/>
</dbReference>
<gene>
    <name evidence="1" type="primary">yaaA</name>
    <name evidence="1" type="ORF">NCTC11535_01829</name>
</gene>
<evidence type="ECO:0000313" key="1">
    <source>
        <dbReference type="EMBL" id="SPT54129.1"/>
    </source>
</evidence>
<dbReference type="PANTHER" id="PTHR30283">
    <property type="entry name" value="PEROXIDE STRESS RESPONSE PROTEIN YAAA"/>
    <property type="match status" value="1"/>
</dbReference>
<protein>
    <submittedName>
        <fullName evidence="1">Protein of uncharacterized function (DUF328)</fullName>
    </submittedName>
</protein>
<dbReference type="RefSeq" id="WP_111837026.1">
    <property type="nucleotide sequence ID" value="NZ_UAPQ01000009.1"/>
</dbReference>
<dbReference type="PANTHER" id="PTHR30283:SF4">
    <property type="entry name" value="PEROXIDE STRESS RESISTANCE PROTEIN YAAA"/>
    <property type="match status" value="1"/>
</dbReference>
<comment type="caution">
    <text evidence="1">The sequence shown here is derived from an EMBL/GenBank/DDBJ whole genome shotgun (WGS) entry which is preliminary data.</text>
</comment>
<evidence type="ECO:0000313" key="2">
    <source>
        <dbReference type="Proteomes" id="UP000250006"/>
    </source>
</evidence>